<protein>
    <submittedName>
        <fullName evidence="3">Malate dehydrogenase</fullName>
        <ecNumber evidence="3">1.1.1.82</ecNumber>
    </submittedName>
</protein>
<keyword evidence="4" id="KW-1185">Reference proteome</keyword>
<dbReference type="PANTHER" id="PTHR11091">
    <property type="entry name" value="OXIDOREDUCTASE-RELATED"/>
    <property type="match status" value="1"/>
</dbReference>
<dbReference type="Gene3D" id="1.10.1530.10">
    <property type="match status" value="1"/>
</dbReference>
<proteinExistence type="inferred from homology"/>
<evidence type="ECO:0000256" key="1">
    <source>
        <dbReference type="ARBA" id="ARBA00006056"/>
    </source>
</evidence>
<dbReference type="STRING" id="1332188.L336_0788"/>
<dbReference type="PANTHER" id="PTHR11091:SF0">
    <property type="entry name" value="MALATE DEHYDROGENASE"/>
    <property type="match status" value="1"/>
</dbReference>
<reference evidence="3 4" key="1">
    <citation type="journal article" date="2013" name="Nat. Biotechnol.">
        <title>Genome sequences of rare, uncultured bacteria obtained by differential coverage binning of multiple metagenomes.</title>
        <authorList>
            <person name="Albertsen M."/>
            <person name="Hugenholtz P."/>
            <person name="Skarshewski A."/>
            <person name="Nielsen K.L."/>
            <person name="Tyson G.W."/>
            <person name="Nielsen P.H."/>
        </authorList>
    </citation>
    <scope>NUCLEOTIDE SEQUENCE [LARGE SCALE GENOMIC DNA]</scope>
    <source>
        <strain evidence="3">TM71</strain>
    </source>
</reference>
<dbReference type="EMBL" id="CP005957">
    <property type="protein sequence ID" value="AGL62490.1"/>
    <property type="molecule type" value="Genomic_DNA"/>
</dbReference>
<evidence type="ECO:0000313" key="4">
    <source>
        <dbReference type="Proteomes" id="UP000013893"/>
    </source>
</evidence>
<dbReference type="GO" id="GO:0046554">
    <property type="term" value="F:L-malate dehydrogenase (NADP+) activity"/>
    <property type="evidence" value="ECO:0007669"/>
    <property type="project" value="UniProtKB-EC"/>
</dbReference>
<name>R4PW50_9BACT</name>
<dbReference type="InterPro" id="IPR036111">
    <property type="entry name" value="Mal/L-sulfo/L-lacto_DH-like_sf"/>
</dbReference>
<dbReference type="InterPro" id="IPR043143">
    <property type="entry name" value="Mal/L-sulf/L-lact_DH-like_NADP"/>
</dbReference>
<gene>
    <name evidence="3" type="primary">mdh</name>
    <name evidence="3" type="ORF">L336_0788</name>
</gene>
<evidence type="ECO:0000256" key="2">
    <source>
        <dbReference type="ARBA" id="ARBA00023002"/>
    </source>
</evidence>
<dbReference type="Proteomes" id="UP000013893">
    <property type="component" value="Chromosome"/>
</dbReference>
<dbReference type="KEGG" id="saal:L336_0788"/>
<comment type="similarity">
    <text evidence="1">Belongs to the LDH2/MDH2 oxidoreductase family.</text>
</comment>
<dbReference type="AlphaFoldDB" id="R4PW50"/>
<dbReference type="RefSeq" id="WP_015641940.1">
    <property type="nucleotide sequence ID" value="NC_021219.1"/>
</dbReference>
<dbReference type="Pfam" id="PF02615">
    <property type="entry name" value="Ldh_2"/>
    <property type="match status" value="1"/>
</dbReference>
<dbReference type="EC" id="1.1.1.82" evidence="3"/>
<organism evidence="3 4">
    <name type="scientific">Candidatus Saccharimonas aalborgensis</name>
    <dbReference type="NCBI Taxonomy" id="1332188"/>
    <lineage>
        <taxon>Bacteria</taxon>
        <taxon>Candidatus Saccharimonadota</taxon>
        <taxon>Candidatus Saccharimonadia</taxon>
        <taxon>Candidatus Saccharimonadales</taxon>
        <taxon>Candidatus Saccharimonadaceae</taxon>
        <taxon>Candidatus Saccharimonas</taxon>
    </lineage>
</organism>
<dbReference type="OrthoDB" id="9769447at2"/>
<accession>R4PW50</accession>
<dbReference type="InterPro" id="IPR043144">
    <property type="entry name" value="Mal/L-sulf/L-lact_DH-like_ah"/>
</dbReference>
<dbReference type="SUPFAM" id="SSF89733">
    <property type="entry name" value="L-sulfolactate dehydrogenase-like"/>
    <property type="match status" value="1"/>
</dbReference>
<dbReference type="HOGENOM" id="CLU_040452_2_0_0"/>
<sequence>MRLSINSLREQVTKILEKNLSHEQAEIVAKYFVWAEMSGNKTQGIVKLMGASSIQNIRPQGEIEIVKDTKLSRIIDAKDNPAPLNAQIATDLAIQKASEHGFAIVGVKNTFSSNGAQAYYVEQIAKHDLIGIMCSRSPASQAAFGGIDPVFGTDPIGFGFPSLGEPLVFDAATSTMTYYGLVLAKARGETIPEHMAIDKDGKSTTDPAAAMDGALLSFDRSYKGSGFAMVVEALAGPLLGGAWVDNMTFKEEWGTIVMAIDPDLMVGREQFKENTSDMIAKIKSSRTIGDSSIRLPGESAQQQYEAAKNSGEVEIDDAVANEIGIFGDKS</sequence>
<dbReference type="Gene3D" id="3.30.1370.60">
    <property type="entry name" value="Hypothetical oxidoreductase yiak, domain 2"/>
    <property type="match status" value="1"/>
</dbReference>
<keyword evidence="2 3" id="KW-0560">Oxidoreductase</keyword>
<dbReference type="InterPro" id="IPR003767">
    <property type="entry name" value="Malate/L-lactate_DH-like"/>
</dbReference>
<evidence type="ECO:0000313" key="3">
    <source>
        <dbReference type="EMBL" id="AGL62490.1"/>
    </source>
</evidence>